<dbReference type="EMBL" id="CP032125">
    <property type="protein sequence ID" value="AXX97988.1"/>
    <property type="molecule type" value="Genomic_DNA"/>
</dbReference>
<dbReference type="Pfam" id="PF02613">
    <property type="entry name" value="Nitrate_red_del"/>
    <property type="match status" value="1"/>
</dbReference>
<dbReference type="AlphaFoldDB" id="A0A347UGL0"/>
<dbReference type="RefSeq" id="WP_118942644.1">
    <property type="nucleotide sequence ID" value="NZ_CP032125.1"/>
</dbReference>
<keyword evidence="1" id="KW-0143">Chaperone</keyword>
<dbReference type="PANTHER" id="PTHR34227:SF1">
    <property type="entry name" value="DIMETHYL SULFOXIDE REDUCTASE CHAPERONE-RELATED"/>
    <property type="match status" value="1"/>
</dbReference>
<dbReference type="OrthoDB" id="7849731at2"/>
<evidence type="ECO:0000256" key="1">
    <source>
        <dbReference type="ARBA" id="ARBA00023186"/>
    </source>
</evidence>
<dbReference type="PANTHER" id="PTHR34227">
    <property type="entry name" value="CHAPERONE PROTEIN YCDY"/>
    <property type="match status" value="1"/>
</dbReference>
<reference evidence="2 3" key="1">
    <citation type="submission" date="2018-09" db="EMBL/GenBank/DDBJ databases">
        <title>Profundibacter amoris BAR1 gen. nov., sp. nov., a new member of the Roseobacter clade isolated at Lokis Castle Vent Field on the Arctic Mid-Oceanic Ridge.</title>
        <authorList>
            <person name="Le Moine Bauer S."/>
            <person name="Sjoeberg A.G."/>
            <person name="L'Haridon S."/>
            <person name="Stokke R."/>
            <person name="Roalkvam I."/>
            <person name="Steen I.H."/>
            <person name="Dahle H."/>
        </authorList>
    </citation>
    <scope>NUCLEOTIDE SEQUENCE [LARGE SCALE GENOMIC DNA]</scope>
    <source>
        <strain evidence="2 3">BAR1</strain>
    </source>
</reference>
<dbReference type="InterPro" id="IPR020945">
    <property type="entry name" value="DMSO/NO3_reduct_chaperone"/>
</dbReference>
<dbReference type="InterPro" id="IPR036411">
    <property type="entry name" value="TorD-like_sf"/>
</dbReference>
<evidence type="ECO:0008006" key="4">
    <source>
        <dbReference type="Google" id="ProtNLM"/>
    </source>
</evidence>
<accession>A0A347UGL0</accession>
<name>A0A347UGL0_9RHOB</name>
<dbReference type="Proteomes" id="UP000261704">
    <property type="component" value="Chromosome"/>
</dbReference>
<dbReference type="Gene3D" id="1.10.3480.10">
    <property type="entry name" value="TorD-like"/>
    <property type="match status" value="1"/>
</dbReference>
<sequence length="244" mass="27624">MNKDLSILEPARYGLSLLIRLHDREADADFLHGLRENDAAGFFAEILPDDAAKADVAAFDAAITALPDPVDTGTLDELAAEYADVYLTHSYRIAPTGSVWLTEEKLERQEPMFAVREWYDHYDVTVPDWRLRSDDHIVHELQFIELLLGLGSETAARDAARFMDKHVMVWVPDFCTLMAQRCEQPLLIAGARLTVRYLDALRNLLEDLTGEARWTPSEEEKIAPYSLSELNEDIAYVPGVSESW</sequence>
<dbReference type="InterPro" id="IPR050289">
    <property type="entry name" value="TorD/DmsD_chaperones"/>
</dbReference>
<evidence type="ECO:0000313" key="3">
    <source>
        <dbReference type="Proteomes" id="UP000261704"/>
    </source>
</evidence>
<organism evidence="2 3">
    <name type="scientific">Profundibacter amoris</name>
    <dbReference type="NCBI Taxonomy" id="2171755"/>
    <lineage>
        <taxon>Bacteria</taxon>
        <taxon>Pseudomonadati</taxon>
        <taxon>Pseudomonadota</taxon>
        <taxon>Alphaproteobacteria</taxon>
        <taxon>Rhodobacterales</taxon>
        <taxon>Paracoccaceae</taxon>
        <taxon>Profundibacter</taxon>
    </lineage>
</organism>
<dbReference type="SUPFAM" id="SSF89155">
    <property type="entry name" value="TorD-like"/>
    <property type="match status" value="1"/>
</dbReference>
<gene>
    <name evidence="2" type="ORF">BAR1_08610</name>
</gene>
<keyword evidence="3" id="KW-1185">Reference proteome</keyword>
<dbReference type="KEGG" id="pamo:BAR1_08610"/>
<evidence type="ECO:0000313" key="2">
    <source>
        <dbReference type="EMBL" id="AXX97988.1"/>
    </source>
</evidence>
<proteinExistence type="predicted"/>
<protein>
    <recommendedName>
        <fullName evidence="4">Dehydrogenase</fullName>
    </recommendedName>
</protein>